<dbReference type="NCBIfam" id="TIGR02282">
    <property type="entry name" value="MltB"/>
    <property type="match status" value="1"/>
</dbReference>
<keyword evidence="4" id="KW-1185">Reference proteome</keyword>
<dbReference type="Pfam" id="PF13406">
    <property type="entry name" value="SLT_2"/>
    <property type="match status" value="1"/>
</dbReference>
<evidence type="ECO:0000256" key="1">
    <source>
        <dbReference type="SAM" id="SignalP"/>
    </source>
</evidence>
<dbReference type="Proteomes" id="UP001234798">
    <property type="component" value="Chromosome"/>
</dbReference>
<dbReference type="Gene3D" id="1.10.8.350">
    <property type="entry name" value="Bacterial muramidase"/>
    <property type="match status" value="1"/>
</dbReference>
<evidence type="ECO:0000259" key="2">
    <source>
        <dbReference type="Pfam" id="PF13406"/>
    </source>
</evidence>
<dbReference type="SUPFAM" id="SSF53955">
    <property type="entry name" value="Lysozyme-like"/>
    <property type="match status" value="1"/>
</dbReference>
<feature type="signal peptide" evidence="1">
    <location>
        <begin position="1"/>
        <end position="26"/>
    </location>
</feature>
<name>A0ABY9MA93_9BURK</name>
<dbReference type="PANTHER" id="PTHR30163:SF9">
    <property type="entry name" value="MEMBRANE-BOUND LYTIC MUREIN TRANSGLYCOSYLASE B"/>
    <property type="match status" value="1"/>
</dbReference>
<dbReference type="InterPro" id="IPR023346">
    <property type="entry name" value="Lysozyme-like_dom_sf"/>
</dbReference>
<dbReference type="InterPro" id="IPR011757">
    <property type="entry name" value="Lytic_transglycosylase_MltB"/>
</dbReference>
<dbReference type="CDD" id="cd13399">
    <property type="entry name" value="Slt35-like"/>
    <property type="match status" value="1"/>
</dbReference>
<dbReference type="Gene3D" id="1.10.530.10">
    <property type="match status" value="1"/>
</dbReference>
<evidence type="ECO:0000313" key="3">
    <source>
        <dbReference type="EMBL" id="WMD23524.1"/>
    </source>
</evidence>
<organism evidence="3 4">
    <name type="scientific">Achromobacter seleniivolatilans</name>
    <dbReference type="NCBI Taxonomy" id="3047478"/>
    <lineage>
        <taxon>Bacteria</taxon>
        <taxon>Pseudomonadati</taxon>
        <taxon>Pseudomonadota</taxon>
        <taxon>Betaproteobacteria</taxon>
        <taxon>Burkholderiales</taxon>
        <taxon>Alcaligenaceae</taxon>
        <taxon>Achromobacter</taxon>
    </lineage>
</organism>
<dbReference type="InterPro" id="IPR043426">
    <property type="entry name" value="MltB-like"/>
</dbReference>
<dbReference type="PROSITE" id="PS51257">
    <property type="entry name" value="PROKAR_LIPOPROTEIN"/>
    <property type="match status" value="1"/>
</dbReference>
<keyword evidence="1" id="KW-0732">Signal</keyword>
<reference evidence="3 4" key="1">
    <citation type="submission" date="2023-08" db="EMBL/GenBank/DDBJ databases">
        <title>Achromobacter seleniivolatilans sp. nov., isolated from seleniferous soil.</title>
        <authorList>
            <person name="Zhang S."/>
            <person name="Li K."/>
            <person name="Peng J."/>
            <person name="Zhao Q."/>
            <person name="Wang H."/>
            <person name="Guo Y."/>
        </authorList>
    </citation>
    <scope>NUCLEOTIDE SEQUENCE [LARGE SCALE GENOMIC DNA]</scope>
    <source>
        <strain evidence="3 4">R39</strain>
    </source>
</reference>
<gene>
    <name evidence="3" type="primary">mltB</name>
    <name evidence="3" type="ORF">RAS12_14480</name>
</gene>
<accession>A0ABY9MA93</accession>
<evidence type="ECO:0000313" key="4">
    <source>
        <dbReference type="Proteomes" id="UP001234798"/>
    </source>
</evidence>
<feature type="domain" description="Transglycosylase SLT" evidence="2">
    <location>
        <begin position="72"/>
        <end position="375"/>
    </location>
</feature>
<dbReference type="RefSeq" id="WP_306951065.1">
    <property type="nucleotide sequence ID" value="NZ_CP132976.1"/>
</dbReference>
<dbReference type="EMBL" id="CP132976">
    <property type="protein sequence ID" value="WMD23524.1"/>
    <property type="molecule type" value="Genomic_DNA"/>
</dbReference>
<dbReference type="InterPro" id="IPR031304">
    <property type="entry name" value="SLT_2"/>
</dbReference>
<proteinExistence type="predicted"/>
<sequence>MFICRRLLQLGMLSALLAGCSTTAPTAPNTLAAQPGAASANTAIRIGPSTPTLGPELPDDAPATLTATGKLRPEVRAFVEDLAVQRNLPLAPMVSALESSRYNATVSRLIAPAPPGKKIWRSWLTYRSRFVEPKRIGWGVDFYNENRDLLNRAAQRFGVPAPIIASIIGVETLYGRNMGNFRVIDALATLAFDYPDPAKPERATMFRGQLADFLTLVMKDKLDLETRGSYAGAIGMPQFMPTSIMHYAVDGDNNGHIDLTNNTQDAIMSVGSFLSQHGWQRGLPVFAPVVLPADPTALVDGGLEPKQTWATLTAAGARLQPGASATGWDAQPLGVVDLVEEARGTAQYRVGTPNFFALTKYNRSYFYATSVADLASEIEARVGR</sequence>
<protein>
    <submittedName>
        <fullName evidence="3">Lytic murein transglycosylase B</fullName>
    </submittedName>
</protein>
<feature type="chain" id="PRO_5047352537" evidence="1">
    <location>
        <begin position="27"/>
        <end position="384"/>
    </location>
</feature>
<dbReference type="PANTHER" id="PTHR30163">
    <property type="entry name" value="MEMBRANE-BOUND LYTIC MUREIN TRANSGLYCOSYLASE B"/>
    <property type="match status" value="1"/>
</dbReference>